<dbReference type="SUPFAM" id="SSF56112">
    <property type="entry name" value="Protein kinase-like (PK-like)"/>
    <property type="match status" value="1"/>
</dbReference>
<keyword evidence="3" id="KW-0808">Transferase</keyword>
<reference evidence="3" key="1">
    <citation type="submission" date="2025-08" db="UniProtKB">
        <authorList>
            <consortium name="RefSeq"/>
        </authorList>
    </citation>
    <scope>IDENTIFICATION</scope>
</reference>
<dbReference type="PANTHER" id="PTHR48010:SF1">
    <property type="entry name" value="PROTEIN KINASE DOMAIN-CONTAINING PROTEIN"/>
    <property type="match status" value="1"/>
</dbReference>
<accession>A0A6I9SZB1</accession>
<dbReference type="GO" id="GO:0005524">
    <property type="term" value="F:ATP binding"/>
    <property type="evidence" value="ECO:0007669"/>
    <property type="project" value="InterPro"/>
</dbReference>
<dbReference type="KEGG" id="sind:105160606"/>
<dbReference type="InParanoid" id="A0A6I9SZB1"/>
<dbReference type="Pfam" id="PF07714">
    <property type="entry name" value="PK_Tyr_Ser-Thr"/>
    <property type="match status" value="1"/>
</dbReference>
<dbReference type="AlphaFoldDB" id="A0A6I9SZB1"/>
<dbReference type="PROSITE" id="PS50011">
    <property type="entry name" value="PROTEIN_KINASE_DOM"/>
    <property type="match status" value="1"/>
</dbReference>
<dbReference type="Proteomes" id="UP000504604">
    <property type="component" value="Linkage group LG4"/>
</dbReference>
<keyword evidence="3" id="KW-0675">Receptor</keyword>
<proteinExistence type="predicted"/>
<dbReference type="InterPro" id="IPR001245">
    <property type="entry name" value="Ser-Thr/Tyr_kinase_cat_dom"/>
</dbReference>
<organism evidence="2 3">
    <name type="scientific">Sesamum indicum</name>
    <name type="common">Oriental sesame</name>
    <name type="synonym">Sesamum orientale</name>
    <dbReference type="NCBI Taxonomy" id="4182"/>
    <lineage>
        <taxon>Eukaryota</taxon>
        <taxon>Viridiplantae</taxon>
        <taxon>Streptophyta</taxon>
        <taxon>Embryophyta</taxon>
        <taxon>Tracheophyta</taxon>
        <taxon>Spermatophyta</taxon>
        <taxon>Magnoliopsida</taxon>
        <taxon>eudicotyledons</taxon>
        <taxon>Gunneridae</taxon>
        <taxon>Pentapetalae</taxon>
        <taxon>asterids</taxon>
        <taxon>lamiids</taxon>
        <taxon>Lamiales</taxon>
        <taxon>Pedaliaceae</taxon>
        <taxon>Sesamum</taxon>
    </lineage>
</organism>
<dbReference type="OrthoDB" id="1736040at2759"/>
<evidence type="ECO:0000259" key="1">
    <source>
        <dbReference type="PROSITE" id="PS50011"/>
    </source>
</evidence>
<dbReference type="PANTHER" id="PTHR48010">
    <property type="entry name" value="OS05G0588300 PROTEIN"/>
    <property type="match status" value="1"/>
</dbReference>
<dbReference type="InterPro" id="IPR000719">
    <property type="entry name" value="Prot_kinase_dom"/>
</dbReference>
<dbReference type="InterPro" id="IPR050994">
    <property type="entry name" value="At_inactive_RLKs"/>
</dbReference>
<evidence type="ECO:0000313" key="3">
    <source>
        <dbReference type="RefSeq" id="XP_011076368.1"/>
    </source>
</evidence>
<dbReference type="GeneID" id="105160606"/>
<dbReference type="RefSeq" id="XP_011076368.1">
    <property type="nucleotide sequence ID" value="XM_011078066.2"/>
</dbReference>
<evidence type="ECO:0000313" key="2">
    <source>
        <dbReference type="Proteomes" id="UP000504604"/>
    </source>
</evidence>
<dbReference type="InterPro" id="IPR011009">
    <property type="entry name" value="Kinase-like_dom_sf"/>
</dbReference>
<feature type="domain" description="Protein kinase" evidence="1">
    <location>
        <begin position="1"/>
        <end position="259"/>
    </location>
</feature>
<protein>
    <submittedName>
        <fullName evidence="3">Probable inactive receptor kinase At4g23740</fullName>
    </submittedName>
</protein>
<dbReference type="Gene3D" id="1.10.510.10">
    <property type="entry name" value="Transferase(Phosphotransferase) domain 1"/>
    <property type="match status" value="1"/>
</dbReference>
<dbReference type="GO" id="GO:0004672">
    <property type="term" value="F:protein kinase activity"/>
    <property type="evidence" value="ECO:0007669"/>
    <property type="project" value="InterPro"/>
</dbReference>
<name>A0A6I9SZB1_SESIN</name>
<sequence>MSMLHMEFQQHIEVIGRMRHENVAELRAYYFSEEVLLVYDYQNHGNLSAWLHDWTTVLRIAVGAARGIAHIHRQDKLVHGNINSSNVFLNGQKYSLVSDVGLAQLTKRRSTLRTQVYCAPEVKDTTKVSQASDVCSFGVIQLELVSGKLDKWTEVDGKVTWLVNWVQSFSHDDWIAVVIDIEILRYPDEEEAILHMLQTAMDCVATVPESRRRMPEVVKILAEISGIEPSNDLCEDAWVVQLSTESRLEDLLDDLLPTL</sequence>
<keyword evidence="3" id="KW-0418">Kinase</keyword>
<gene>
    <name evidence="3" type="primary">LOC105160606</name>
</gene>
<keyword evidence="2" id="KW-1185">Reference proteome</keyword>